<proteinExistence type="predicted"/>
<accession>A0ABU7MBM1</accession>
<protein>
    <submittedName>
        <fullName evidence="4">GNAT family N-acetyltransferase</fullName>
    </submittedName>
</protein>
<gene>
    <name evidence="4" type="ORF">VZC37_09215</name>
</gene>
<evidence type="ECO:0000259" key="3">
    <source>
        <dbReference type="PROSITE" id="PS51186"/>
    </source>
</evidence>
<dbReference type="SUPFAM" id="SSF55729">
    <property type="entry name" value="Acyl-CoA N-acyltransferases (Nat)"/>
    <property type="match status" value="1"/>
</dbReference>
<name>A0ABU7MBM1_9ACTN</name>
<dbReference type="InterPro" id="IPR000182">
    <property type="entry name" value="GNAT_dom"/>
</dbReference>
<dbReference type="Proteomes" id="UP001347146">
    <property type="component" value="Unassembled WGS sequence"/>
</dbReference>
<sequence length="186" mass="19904">MPEPALIEIVTDAVHAPDVAALAAATFPLACPPHSTAEDIAAFVTSNLDADSFAGHIVAADRDVLVARDGIGGDVIGYCLVVHTAPTHPDVAAVVTRRPVTEVSKMYVAADHHALGRTSPPSHALMDAALRLARERGSVLAWLGVNQENERAQRFYAKMGFRRAGVKTFDLNGSIEHDYIYVQPLD</sequence>
<evidence type="ECO:0000313" key="4">
    <source>
        <dbReference type="EMBL" id="MEE3850511.1"/>
    </source>
</evidence>
<organism evidence="4 5">
    <name type="scientific">Gordonia sesuvii</name>
    <dbReference type="NCBI Taxonomy" id="3116777"/>
    <lineage>
        <taxon>Bacteria</taxon>
        <taxon>Bacillati</taxon>
        <taxon>Actinomycetota</taxon>
        <taxon>Actinomycetes</taxon>
        <taxon>Mycobacteriales</taxon>
        <taxon>Gordoniaceae</taxon>
        <taxon>Gordonia</taxon>
    </lineage>
</organism>
<dbReference type="InterPro" id="IPR050832">
    <property type="entry name" value="Bact_Acetyltransf"/>
</dbReference>
<dbReference type="PROSITE" id="PS51186">
    <property type="entry name" value="GNAT"/>
    <property type="match status" value="1"/>
</dbReference>
<dbReference type="Pfam" id="PF00583">
    <property type="entry name" value="Acetyltransf_1"/>
    <property type="match status" value="1"/>
</dbReference>
<evidence type="ECO:0000256" key="1">
    <source>
        <dbReference type="ARBA" id="ARBA00022679"/>
    </source>
</evidence>
<dbReference type="PANTHER" id="PTHR43877">
    <property type="entry name" value="AMINOALKYLPHOSPHONATE N-ACETYLTRANSFERASE-RELATED-RELATED"/>
    <property type="match status" value="1"/>
</dbReference>
<keyword evidence="1" id="KW-0808">Transferase</keyword>
<dbReference type="EMBL" id="JAZDUF010000002">
    <property type="protein sequence ID" value="MEE3850511.1"/>
    <property type="molecule type" value="Genomic_DNA"/>
</dbReference>
<dbReference type="RefSeq" id="WP_330432156.1">
    <property type="nucleotide sequence ID" value="NZ_JAZDUF010000002.1"/>
</dbReference>
<reference evidence="4 5" key="1">
    <citation type="submission" date="2024-01" db="EMBL/GenBank/DDBJ databases">
        <title>Draft genome sequence of Gordonia sp. LSe1-13.</title>
        <authorList>
            <person name="Suphannarot A."/>
            <person name="Mingma R."/>
        </authorList>
    </citation>
    <scope>NUCLEOTIDE SEQUENCE [LARGE SCALE GENOMIC DNA]</scope>
    <source>
        <strain evidence="4 5">LSe1-13</strain>
    </source>
</reference>
<keyword evidence="2" id="KW-0012">Acyltransferase</keyword>
<evidence type="ECO:0000313" key="5">
    <source>
        <dbReference type="Proteomes" id="UP001347146"/>
    </source>
</evidence>
<keyword evidence="5" id="KW-1185">Reference proteome</keyword>
<feature type="domain" description="N-acetyltransferase" evidence="3">
    <location>
        <begin position="27"/>
        <end position="186"/>
    </location>
</feature>
<comment type="caution">
    <text evidence="4">The sequence shown here is derived from an EMBL/GenBank/DDBJ whole genome shotgun (WGS) entry which is preliminary data.</text>
</comment>
<evidence type="ECO:0000256" key="2">
    <source>
        <dbReference type="ARBA" id="ARBA00023315"/>
    </source>
</evidence>
<dbReference type="Gene3D" id="3.40.630.30">
    <property type="match status" value="1"/>
</dbReference>
<dbReference type="InterPro" id="IPR016181">
    <property type="entry name" value="Acyl_CoA_acyltransferase"/>
</dbReference>